<keyword evidence="1" id="KW-0732">Signal</keyword>
<gene>
    <name evidence="2" type="ORF">BG011_006834</name>
</gene>
<keyword evidence="3" id="KW-1185">Reference proteome</keyword>
<feature type="signal peptide" evidence="1">
    <location>
        <begin position="1"/>
        <end position="24"/>
    </location>
</feature>
<dbReference type="AlphaFoldDB" id="A0A9P6PUC7"/>
<organism evidence="2 3">
    <name type="scientific">Mortierella polycephala</name>
    <dbReference type="NCBI Taxonomy" id="41804"/>
    <lineage>
        <taxon>Eukaryota</taxon>
        <taxon>Fungi</taxon>
        <taxon>Fungi incertae sedis</taxon>
        <taxon>Mucoromycota</taxon>
        <taxon>Mortierellomycotina</taxon>
        <taxon>Mortierellomycetes</taxon>
        <taxon>Mortierellales</taxon>
        <taxon>Mortierellaceae</taxon>
        <taxon>Mortierella</taxon>
    </lineage>
</organism>
<evidence type="ECO:0000313" key="2">
    <source>
        <dbReference type="EMBL" id="KAG0252714.1"/>
    </source>
</evidence>
<reference evidence="2" key="1">
    <citation type="journal article" date="2020" name="Fungal Divers.">
        <title>Resolving the Mortierellaceae phylogeny through synthesis of multi-gene phylogenetics and phylogenomics.</title>
        <authorList>
            <person name="Vandepol N."/>
            <person name="Liber J."/>
            <person name="Desiro A."/>
            <person name="Na H."/>
            <person name="Kennedy M."/>
            <person name="Barry K."/>
            <person name="Grigoriev I.V."/>
            <person name="Miller A.N."/>
            <person name="O'Donnell K."/>
            <person name="Stajich J.E."/>
            <person name="Bonito G."/>
        </authorList>
    </citation>
    <scope>NUCLEOTIDE SEQUENCE</scope>
    <source>
        <strain evidence="2">KOD948</strain>
    </source>
</reference>
<protein>
    <submittedName>
        <fullName evidence="2">Uncharacterized protein</fullName>
    </submittedName>
</protein>
<feature type="chain" id="PRO_5040373695" evidence="1">
    <location>
        <begin position="25"/>
        <end position="199"/>
    </location>
</feature>
<proteinExistence type="predicted"/>
<dbReference type="Proteomes" id="UP000726737">
    <property type="component" value="Unassembled WGS sequence"/>
</dbReference>
<dbReference type="EMBL" id="JAAAJA010000503">
    <property type="protein sequence ID" value="KAG0252714.1"/>
    <property type="molecule type" value="Genomic_DNA"/>
</dbReference>
<sequence>MVRISFLAVSAVAIVSLFTSSVNACERDCRKYPVQYLVEKYSDILKERVASLPPSVDRTRVAAKTKEVLKKLQGRRGTIDNAIFSTFRSNCEYKPPHRSPDEICGSAKSIACFAPWNHRESVFVKVHTAVVNELKRSFANEKDQRVRRAMVNDVAATCPRKCGSWLQPFQDMMLRWEQREHKDAYGNRVPNCLKGRLGY</sequence>
<evidence type="ECO:0000256" key="1">
    <source>
        <dbReference type="SAM" id="SignalP"/>
    </source>
</evidence>
<evidence type="ECO:0000313" key="3">
    <source>
        <dbReference type="Proteomes" id="UP000726737"/>
    </source>
</evidence>
<dbReference type="OrthoDB" id="2390153at2759"/>
<accession>A0A9P6PUC7</accession>
<comment type="caution">
    <text evidence="2">The sequence shown here is derived from an EMBL/GenBank/DDBJ whole genome shotgun (WGS) entry which is preliminary data.</text>
</comment>
<name>A0A9P6PUC7_9FUNG</name>